<protein>
    <submittedName>
        <fullName evidence="1">Uncharacterized protein</fullName>
    </submittedName>
</protein>
<name>A0A2I0KTZ3_PUNGR</name>
<evidence type="ECO:0000313" key="2">
    <source>
        <dbReference type="Proteomes" id="UP000233551"/>
    </source>
</evidence>
<accession>A0A2I0KTZ3</accession>
<comment type="caution">
    <text evidence="1">The sequence shown here is derived from an EMBL/GenBank/DDBJ whole genome shotgun (WGS) entry which is preliminary data.</text>
</comment>
<evidence type="ECO:0000313" key="1">
    <source>
        <dbReference type="EMBL" id="PKI71780.1"/>
    </source>
</evidence>
<keyword evidence="2" id="KW-1185">Reference proteome</keyword>
<gene>
    <name evidence="1" type="ORF">CRG98_007796</name>
</gene>
<organism evidence="1 2">
    <name type="scientific">Punica granatum</name>
    <name type="common">Pomegranate</name>
    <dbReference type="NCBI Taxonomy" id="22663"/>
    <lineage>
        <taxon>Eukaryota</taxon>
        <taxon>Viridiplantae</taxon>
        <taxon>Streptophyta</taxon>
        <taxon>Embryophyta</taxon>
        <taxon>Tracheophyta</taxon>
        <taxon>Spermatophyta</taxon>
        <taxon>Magnoliopsida</taxon>
        <taxon>eudicotyledons</taxon>
        <taxon>Gunneridae</taxon>
        <taxon>Pentapetalae</taxon>
        <taxon>rosids</taxon>
        <taxon>malvids</taxon>
        <taxon>Myrtales</taxon>
        <taxon>Lythraceae</taxon>
        <taxon>Punica</taxon>
    </lineage>
</organism>
<dbReference type="AlphaFoldDB" id="A0A2I0KTZ3"/>
<dbReference type="Proteomes" id="UP000233551">
    <property type="component" value="Unassembled WGS sequence"/>
</dbReference>
<sequence>MWTRSPKSKLCLGRCPESAESSDADVAIGAVMRLVGVALLKRPDIGPPRLLLAMHGHIETFSKMPQRFYRLFDAPVDLGLFPSGCRRAAEFVTRMGISIQIWRKEKAWGARCPKQKGYTGSRLPRDVPPLLSLCCVGCAELLGQRARLPTVAEEEPALESCVGKLIGDRVGVDNLVIPLGILGPRSVRRLKLGSVLYPVYLFENPRLCIAEAALVCFAPRRLDALRCPSPIL</sequence>
<dbReference type="EMBL" id="PGOL01000358">
    <property type="protein sequence ID" value="PKI71780.1"/>
    <property type="molecule type" value="Genomic_DNA"/>
</dbReference>
<proteinExistence type="predicted"/>
<reference evidence="1 2" key="1">
    <citation type="submission" date="2017-11" db="EMBL/GenBank/DDBJ databases">
        <title>De-novo sequencing of pomegranate (Punica granatum L.) genome.</title>
        <authorList>
            <person name="Akparov Z."/>
            <person name="Amiraslanov A."/>
            <person name="Hajiyeva S."/>
            <person name="Abbasov M."/>
            <person name="Kaur K."/>
            <person name="Hamwieh A."/>
            <person name="Solovyev V."/>
            <person name="Salamov A."/>
            <person name="Braich B."/>
            <person name="Kosarev P."/>
            <person name="Mahmoud A."/>
            <person name="Hajiyev E."/>
            <person name="Babayeva S."/>
            <person name="Izzatullayeva V."/>
            <person name="Mammadov A."/>
            <person name="Mammadov A."/>
            <person name="Sharifova S."/>
            <person name="Ojaghi J."/>
            <person name="Eynullazada K."/>
            <person name="Bayramov B."/>
            <person name="Abdulazimova A."/>
            <person name="Shahmuradov I."/>
        </authorList>
    </citation>
    <scope>NUCLEOTIDE SEQUENCE [LARGE SCALE GENOMIC DNA]</scope>
    <source>
        <strain evidence="2">cv. AG2017</strain>
        <tissue evidence="1">Leaf</tissue>
    </source>
</reference>